<comment type="caution">
    <text evidence="1">The sequence shown here is derived from an EMBL/GenBank/DDBJ whole genome shotgun (WGS) entry which is preliminary data.</text>
</comment>
<sequence>MPTYWRIGLEWVSIWVLIRIPRRRSERTMRSHYIRAMDILRNRRECDNRGNFMIYYQPPRANQNHYVVVRVEVLRHSEVSHAEAARTLALAELRWRVENS</sequence>
<evidence type="ECO:0000313" key="1">
    <source>
        <dbReference type="EMBL" id="KAF9888393.1"/>
    </source>
</evidence>
<keyword evidence="2" id="KW-1185">Reference proteome</keyword>
<evidence type="ECO:0000313" key="2">
    <source>
        <dbReference type="Proteomes" id="UP001194746"/>
    </source>
</evidence>
<reference evidence="1" key="2">
    <citation type="submission" date="2020-02" db="EMBL/GenBank/DDBJ databases">
        <authorList>
            <person name="Gilchrist C.L.M."/>
            <person name="Chooi Y.-H."/>
        </authorList>
    </citation>
    <scope>NUCLEOTIDE SEQUENCE</scope>
    <source>
        <strain evidence="1">MST-FP2251</strain>
    </source>
</reference>
<gene>
    <name evidence="1" type="ORF">FE257_008671</name>
</gene>
<name>A0AAD4CMB8_ASPNN</name>
<proteinExistence type="predicted"/>
<organism evidence="1 2">
    <name type="scientific">Aspergillus nanangensis</name>
    <dbReference type="NCBI Taxonomy" id="2582783"/>
    <lineage>
        <taxon>Eukaryota</taxon>
        <taxon>Fungi</taxon>
        <taxon>Dikarya</taxon>
        <taxon>Ascomycota</taxon>
        <taxon>Pezizomycotina</taxon>
        <taxon>Eurotiomycetes</taxon>
        <taxon>Eurotiomycetidae</taxon>
        <taxon>Eurotiales</taxon>
        <taxon>Aspergillaceae</taxon>
        <taxon>Aspergillus</taxon>
        <taxon>Aspergillus subgen. Circumdati</taxon>
    </lineage>
</organism>
<dbReference type="EMBL" id="VCAU01000047">
    <property type="protein sequence ID" value="KAF9888393.1"/>
    <property type="molecule type" value="Genomic_DNA"/>
</dbReference>
<dbReference type="Proteomes" id="UP001194746">
    <property type="component" value="Unassembled WGS sequence"/>
</dbReference>
<reference evidence="1" key="1">
    <citation type="journal article" date="2019" name="Beilstein J. Org. Chem.">
        <title>Nanangenines: drimane sesquiterpenoids as the dominant metabolite cohort of a novel Australian fungus, Aspergillus nanangensis.</title>
        <authorList>
            <person name="Lacey H.J."/>
            <person name="Gilchrist C.L.M."/>
            <person name="Crombie A."/>
            <person name="Kalaitzis J.A."/>
            <person name="Vuong D."/>
            <person name="Rutledge P.J."/>
            <person name="Turner P."/>
            <person name="Pitt J.I."/>
            <person name="Lacey E."/>
            <person name="Chooi Y.H."/>
            <person name="Piggott A.M."/>
        </authorList>
    </citation>
    <scope>NUCLEOTIDE SEQUENCE</scope>
    <source>
        <strain evidence="1">MST-FP2251</strain>
    </source>
</reference>
<dbReference type="AlphaFoldDB" id="A0AAD4CMB8"/>
<accession>A0AAD4CMB8</accession>
<protein>
    <submittedName>
        <fullName evidence="1">Uncharacterized protein</fullName>
    </submittedName>
</protein>